<evidence type="ECO:0000256" key="1">
    <source>
        <dbReference type="SAM" id="MobiDB-lite"/>
    </source>
</evidence>
<comment type="caution">
    <text evidence="2">The sequence shown here is derived from an EMBL/GenBank/DDBJ whole genome shotgun (WGS) entry which is preliminary data.</text>
</comment>
<feature type="region of interest" description="Disordered" evidence="1">
    <location>
        <begin position="1"/>
        <end position="20"/>
    </location>
</feature>
<protein>
    <submittedName>
        <fullName evidence="2">Uncharacterized protein</fullName>
    </submittedName>
</protein>
<name>A0A835UXE1_VANPL</name>
<dbReference type="AlphaFoldDB" id="A0A835UXE1"/>
<dbReference type="Proteomes" id="UP000639772">
    <property type="component" value="Chromosome 6"/>
</dbReference>
<evidence type="ECO:0000313" key="3">
    <source>
        <dbReference type="Proteomes" id="UP000639772"/>
    </source>
</evidence>
<accession>A0A835UXE1</accession>
<sequence>MPPHGDGPVANISAQQGDGEAVGKRLDLELHANVEADRTKGNIYVQHSLVIN</sequence>
<reference evidence="2 3" key="1">
    <citation type="journal article" date="2020" name="Nat. Food">
        <title>A phased Vanilla planifolia genome enables genetic improvement of flavour and production.</title>
        <authorList>
            <person name="Hasing T."/>
            <person name="Tang H."/>
            <person name="Brym M."/>
            <person name="Khazi F."/>
            <person name="Huang T."/>
            <person name="Chambers A.H."/>
        </authorList>
    </citation>
    <scope>NUCLEOTIDE SEQUENCE [LARGE SCALE GENOMIC DNA]</scope>
    <source>
        <tissue evidence="2">Leaf</tissue>
    </source>
</reference>
<organism evidence="2 3">
    <name type="scientific">Vanilla planifolia</name>
    <name type="common">Vanilla</name>
    <dbReference type="NCBI Taxonomy" id="51239"/>
    <lineage>
        <taxon>Eukaryota</taxon>
        <taxon>Viridiplantae</taxon>
        <taxon>Streptophyta</taxon>
        <taxon>Embryophyta</taxon>
        <taxon>Tracheophyta</taxon>
        <taxon>Spermatophyta</taxon>
        <taxon>Magnoliopsida</taxon>
        <taxon>Liliopsida</taxon>
        <taxon>Asparagales</taxon>
        <taxon>Orchidaceae</taxon>
        <taxon>Vanilloideae</taxon>
        <taxon>Vanilleae</taxon>
        <taxon>Vanilla</taxon>
    </lineage>
</organism>
<evidence type="ECO:0000313" key="2">
    <source>
        <dbReference type="EMBL" id="KAG0477562.1"/>
    </source>
</evidence>
<gene>
    <name evidence="2" type="ORF">HPP92_012281</name>
</gene>
<proteinExistence type="predicted"/>
<dbReference type="EMBL" id="JADCNM010000006">
    <property type="protein sequence ID" value="KAG0477562.1"/>
    <property type="molecule type" value="Genomic_DNA"/>
</dbReference>